<evidence type="ECO:0000259" key="15">
    <source>
        <dbReference type="Pfam" id="PF02214"/>
    </source>
</evidence>
<dbReference type="SUPFAM" id="SSF54695">
    <property type="entry name" value="POZ domain"/>
    <property type="match status" value="1"/>
</dbReference>
<keyword evidence="11" id="KW-0407">Ion channel</keyword>
<evidence type="ECO:0000313" key="17">
    <source>
        <dbReference type="Proteomes" id="UP000838412"/>
    </source>
</evidence>
<feature type="transmembrane region" description="Helical" evidence="13">
    <location>
        <begin position="340"/>
        <end position="364"/>
    </location>
</feature>
<evidence type="ECO:0000256" key="4">
    <source>
        <dbReference type="ARBA" id="ARBA00022692"/>
    </source>
</evidence>
<feature type="transmembrane region" description="Helical" evidence="13">
    <location>
        <begin position="404"/>
        <end position="426"/>
    </location>
</feature>
<evidence type="ECO:0000256" key="5">
    <source>
        <dbReference type="ARBA" id="ARBA00022826"/>
    </source>
</evidence>
<feature type="transmembrane region" description="Helical" evidence="13">
    <location>
        <begin position="241"/>
        <end position="262"/>
    </location>
</feature>
<proteinExistence type="predicted"/>
<dbReference type="AlphaFoldDB" id="A0A8J9V601"/>
<organism evidence="16 17">
    <name type="scientific">Branchiostoma lanceolatum</name>
    <name type="common">Common lancelet</name>
    <name type="synonym">Amphioxus lanceolatum</name>
    <dbReference type="NCBI Taxonomy" id="7740"/>
    <lineage>
        <taxon>Eukaryota</taxon>
        <taxon>Metazoa</taxon>
        <taxon>Chordata</taxon>
        <taxon>Cephalochordata</taxon>
        <taxon>Leptocardii</taxon>
        <taxon>Amphioxiformes</taxon>
        <taxon>Branchiostomatidae</taxon>
        <taxon>Branchiostoma</taxon>
    </lineage>
</organism>
<protein>
    <submittedName>
        <fullName evidence="16">KCNA3 protein</fullName>
    </submittedName>
</protein>
<dbReference type="Gene3D" id="1.10.287.70">
    <property type="match status" value="1"/>
</dbReference>
<dbReference type="InterPro" id="IPR011333">
    <property type="entry name" value="SKP1/BTB/POZ_sf"/>
</dbReference>
<keyword evidence="4 13" id="KW-0812">Transmembrane</keyword>
<dbReference type="InterPro" id="IPR003131">
    <property type="entry name" value="T1-type_BTB"/>
</dbReference>
<evidence type="ECO:0000256" key="12">
    <source>
        <dbReference type="SAM" id="MobiDB-lite"/>
    </source>
</evidence>
<dbReference type="EMBL" id="OV696686">
    <property type="protein sequence ID" value="CAH1225720.1"/>
    <property type="molecule type" value="Genomic_DNA"/>
</dbReference>
<feature type="domain" description="Ion transport" evidence="14">
    <location>
        <begin position="191"/>
        <end position="433"/>
    </location>
</feature>
<dbReference type="GO" id="GO:0005251">
    <property type="term" value="F:delayed rectifier potassium channel activity"/>
    <property type="evidence" value="ECO:0007669"/>
    <property type="project" value="TreeGrafter"/>
</dbReference>
<keyword evidence="2" id="KW-0813">Transport</keyword>
<keyword evidence="6" id="KW-0851">Voltage-gated channel</keyword>
<keyword evidence="9" id="KW-0406">Ion transport</keyword>
<name>A0A8J9V601_BRALA</name>
<feature type="compositionally biased region" description="Acidic residues" evidence="12">
    <location>
        <begin position="10"/>
        <end position="23"/>
    </location>
</feature>
<dbReference type="Pfam" id="PF00520">
    <property type="entry name" value="Ion_trans"/>
    <property type="match status" value="1"/>
</dbReference>
<dbReference type="GO" id="GO:0001508">
    <property type="term" value="P:action potential"/>
    <property type="evidence" value="ECO:0007669"/>
    <property type="project" value="TreeGrafter"/>
</dbReference>
<keyword evidence="17" id="KW-1185">Reference proteome</keyword>
<evidence type="ECO:0000256" key="9">
    <source>
        <dbReference type="ARBA" id="ARBA00023065"/>
    </source>
</evidence>
<evidence type="ECO:0000313" key="16">
    <source>
        <dbReference type="EMBL" id="CAH1225720.1"/>
    </source>
</evidence>
<dbReference type="GO" id="GO:0008076">
    <property type="term" value="C:voltage-gated potassium channel complex"/>
    <property type="evidence" value="ECO:0007669"/>
    <property type="project" value="InterPro"/>
</dbReference>
<feature type="domain" description="Potassium channel tetramerisation-type BTB" evidence="15">
    <location>
        <begin position="49"/>
        <end position="152"/>
    </location>
</feature>
<sequence>MEGPRRPHDFEDEDTRVDEQNDSVDDTALLLSKTTLDEYETVGRRDRHIRLNVSGMMFETWESTLHRYPNTLLGDHARRQRFYCPETDEYFFDRHRPSFEAIFRFYQRGQKRSQHGDIEKNNRLVRPKNVPVEIFYLEMKFFGLESAVIKECLEKDNYTEPDVTDVELPTGKLKRKIWLLFDFPESSPAAKFVGIISIVFIIISIAVFCAETLPEFAESAPEFPPNGTITSHLRLLYSQPLFQAETACIIWFCFELIIRFYACPNKCTFWKDPLNIFDFLAIAPYFVDVVMVVANYHPSKTSGAVTVVRLLRLFRIVRIFKLSRHVKGLRVLGKSMIDSIGPFFLLVFLIMIAMTLFGSCVYFAEMEHPETNWESIPDTFWYVIITMTTVGYGDHFPVTAAGKLVGGICVISGILTLALPSPAIVANFDKNNKMSKNIISEEILEKRLRSDTKRNTPGSLIKRLRESVGKRKLYNRGRRLEEQDENEVV</sequence>
<reference evidence="16" key="1">
    <citation type="submission" date="2022-01" db="EMBL/GenBank/DDBJ databases">
        <authorList>
            <person name="Braso-Vives M."/>
        </authorList>
    </citation>
    <scope>NUCLEOTIDE SEQUENCE</scope>
</reference>
<dbReference type="SUPFAM" id="SSF81324">
    <property type="entry name" value="Voltage-gated potassium channels"/>
    <property type="match status" value="1"/>
</dbReference>
<keyword evidence="7" id="KW-0630">Potassium</keyword>
<evidence type="ECO:0000256" key="1">
    <source>
        <dbReference type="ARBA" id="ARBA00004141"/>
    </source>
</evidence>
<dbReference type="GO" id="GO:0051260">
    <property type="term" value="P:protein homooligomerization"/>
    <property type="evidence" value="ECO:0007669"/>
    <property type="project" value="InterPro"/>
</dbReference>
<accession>A0A8J9V601</accession>
<dbReference type="PANTHER" id="PTHR11537:SF113">
    <property type="entry name" value="POTASSIUM VOLTAGE-GATED CHANNEL PROTEIN SHAKER"/>
    <property type="match status" value="1"/>
</dbReference>
<dbReference type="FunFam" id="1.20.120.350:FF:000071">
    <property type="entry name" value="Potassium voltage-gated channel protein shk-1"/>
    <property type="match status" value="1"/>
</dbReference>
<keyword evidence="5" id="KW-0631">Potassium channel</keyword>
<keyword evidence="10 13" id="KW-0472">Membrane</keyword>
<dbReference type="FunFam" id="3.30.710.10:FF:000189">
    <property type="entry name" value="Predicted protein"/>
    <property type="match status" value="1"/>
</dbReference>
<evidence type="ECO:0000256" key="6">
    <source>
        <dbReference type="ARBA" id="ARBA00022882"/>
    </source>
</evidence>
<dbReference type="InterPro" id="IPR005821">
    <property type="entry name" value="Ion_trans_dom"/>
</dbReference>
<evidence type="ECO:0000256" key="10">
    <source>
        <dbReference type="ARBA" id="ARBA00023136"/>
    </source>
</evidence>
<dbReference type="Gene3D" id="3.30.710.10">
    <property type="entry name" value="Potassium Channel Kv1.1, Chain A"/>
    <property type="match status" value="1"/>
</dbReference>
<evidence type="ECO:0000259" key="14">
    <source>
        <dbReference type="Pfam" id="PF00520"/>
    </source>
</evidence>
<dbReference type="InterPro" id="IPR028325">
    <property type="entry name" value="VG_K_chnl"/>
</dbReference>
<keyword evidence="3" id="KW-0633">Potassium transport</keyword>
<evidence type="ECO:0000256" key="11">
    <source>
        <dbReference type="ARBA" id="ARBA00023303"/>
    </source>
</evidence>
<feature type="region of interest" description="Disordered" evidence="12">
    <location>
        <begin position="1"/>
        <end position="23"/>
    </location>
</feature>
<keyword evidence="8 13" id="KW-1133">Transmembrane helix</keyword>
<comment type="subcellular location">
    <subcellularLocation>
        <location evidence="1">Membrane</location>
        <topology evidence="1">Multi-pass membrane protein</topology>
    </subcellularLocation>
</comment>
<dbReference type="PRINTS" id="PR01491">
    <property type="entry name" value="KVCHANNEL"/>
</dbReference>
<evidence type="ECO:0000256" key="2">
    <source>
        <dbReference type="ARBA" id="ARBA00022448"/>
    </source>
</evidence>
<dbReference type="PANTHER" id="PTHR11537">
    <property type="entry name" value="VOLTAGE-GATED POTASSIUM CHANNEL"/>
    <property type="match status" value="1"/>
</dbReference>
<dbReference type="Pfam" id="PF02214">
    <property type="entry name" value="BTB_2"/>
    <property type="match status" value="1"/>
</dbReference>
<feature type="transmembrane region" description="Helical" evidence="13">
    <location>
        <begin position="192"/>
        <end position="213"/>
    </location>
</feature>
<dbReference type="Gene3D" id="1.20.120.350">
    <property type="entry name" value="Voltage-gated potassium channels. Chain C"/>
    <property type="match status" value="1"/>
</dbReference>
<dbReference type="InterPro" id="IPR027359">
    <property type="entry name" value="Volt_channel_dom_sf"/>
</dbReference>
<dbReference type="OrthoDB" id="415460at2759"/>
<dbReference type="PRINTS" id="PR00169">
    <property type="entry name" value="KCHANNEL"/>
</dbReference>
<dbReference type="Proteomes" id="UP000838412">
    <property type="component" value="Chromosome 1"/>
</dbReference>
<evidence type="ECO:0000256" key="13">
    <source>
        <dbReference type="SAM" id="Phobius"/>
    </source>
</evidence>
<evidence type="ECO:0000256" key="8">
    <source>
        <dbReference type="ARBA" id="ARBA00022989"/>
    </source>
</evidence>
<gene>
    <name evidence="16" type="primary">KCNA3</name>
    <name evidence="16" type="ORF">BLAG_LOCUS180</name>
</gene>
<evidence type="ECO:0000256" key="3">
    <source>
        <dbReference type="ARBA" id="ARBA00022538"/>
    </source>
</evidence>
<evidence type="ECO:0000256" key="7">
    <source>
        <dbReference type="ARBA" id="ARBA00022958"/>
    </source>
</evidence>
<feature type="transmembrane region" description="Helical" evidence="13">
    <location>
        <begin position="274"/>
        <end position="296"/>
    </location>
</feature>
<dbReference type="FunFam" id="1.10.287.70:FF:000242">
    <property type="entry name" value="Potassium voltage-gated channel subfamily A member 1"/>
    <property type="match status" value="1"/>
</dbReference>
<dbReference type="InterPro" id="IPR003968">
    <property type="entry name" value="K_chnl_volt-dep_Kv"/>
</dbReference>